<dbReference type="SMART" id="SM00533">
    <property type="entry name" value="MUTSd"/>
    <property type="match status" value="1"/>
</dbReference>
<dbReference type="PANTHER" id="PTHR11361">
    <property type="entry name" value="DNA MISMATCH REPAIR PROTEIN MUTS FAMILY MEMBER"/>
    <property type="match status" value="1"/>
</dbReference>
<evidence type="ECO:0000256" key="8">
    <source>
        <dbReference type="NCBIfam" id="TIGR01070"/>
    </source>
</evidence>
<organism evidence="12 13">
    <name type="scientific">Clostridium vincentii</name>
    <dbReference type="NCBI Taxonomy" id="52704"/>
    <lineage>
        <taxon>Bacteria</taxon>
        <taxon>Bacillati</taxon>
        <taxon>Bacillota</taxon>
        <taxon>Clostridia</taxon>
        <taxon>Eubacteriales</taxon>
        <taxon>Clostridiaceae</taxon>
        <taxon>Clostridium</taxon>
    </lineage>
</organism>
<dbReference type="Pfam" id="PF00488">
    <property type="entry name" value="MutS_V"/>
    <property type="match status" value="1"/>
</dbReference>
<dbReference type="Gene3D" id="3.40.50.300">
    <property type="entry name" value="P-loop containing nucleotide triphosphate hydrolases"/>
    <property type="match status" value="1"/>
</dbReference>
<dbReference type="InterPro" id="IPR007696">
    <property type="entry name" value="DNA_mismatch_repair_MutS_core"/>
</dbReference>
<dbReference type="SUPFAM" id="SSF55271">
    <property type="entry name" value="DNA repair protein MutS, domain I"/>
    <property type="match status" value="1"/>
</dbReference>
<evidence type="ECO:0000256" key="7">
    <source>
        <dbReference type="HAMAP-Rule" id="MF_00096"/>
    </source>
</evidence>
<comment type="function">
    <text evidence="7">This protein is involved in the repair of mismatches in DNA. It is possible that it carries out the mismatch recognition step. This protein has a weak ATPase activity.</text>
</comment>
<dbReference type="PROSITE" id="PS00486">
    <property type="entry name" value="DNA_MISMATCH_REPAIR_2"/>
    <property type="match status" value="1"/>
</dbReference>
<dbReference type="GO" id="GO:0005524">
    <property type="term" value="F:ATP binding"/>
    <property type="evidence" value="ECO:0007669"/>
    <property type="project" value="UniProtKB-UniRule"/>
</dbReference>
<dbReference type="Gene3D" id="1.10.1420.10">
    <property type="match status" value="2"/>
</dbReference>
<dbReference type="InterPro" id="IPR007695">
    <property type="entry name" value="DNA_mismatch_repair_MutS-lik_N"/>
</dbReference>
<evidence type="ECO:0000256" key="3">
    <source>
        <dbReference type="ARBA" id="ARBA00022763"/>
    </source>
</evidence>
<keyword evidence="10" id="KW-0175">Coiled coil</keyword>
<dbReference type="GO" id="GO:0005829">
    <property type="term" value="C:cytosol"/>
    <property type="evidence" value="ECO:0007669"/>
    <property type="project" value="TreeGrafter"/>
</dbReference>
<dbReference type="GO" id="GO:0030983">
    <property type="term" value="F:mismatched DNA binding"/>
    <property type="evidence" value="ECO:0007669"/>
    <property type="project" value="InterPro"/>
</dbReference>
<dbReference type="InterPro" id="IPR000432">
    <property type="entry name" value="DNA_mismatch_repair_MutS_C"/>
</dbReference>
<keyword evidence="6 7" id="KW-0234">DNA repair</keyword>
<dbReference type="NCBIfam" id="TIGR01070">
    <property type="entry name" value="mutS1"/>
    <property type="match status" value="1"/>
</dbReference>
<dbReference type="Pfam" id="PF05190">
    <property type="entry name" value="MutS_IV"/>
    <property type="match status" value="1"/>
</dbReference>
<feature type="binding site" evidence="7">
    <location>
        <begin position="613"/>
        <end position="620"/>
    </location>
    <ligand>
        <name>ATP</name>
        <dbReference type="ChEBI" id="CHEBI:30616"/>
    </ligand>
</feature>
<reference evidence="12 13" key="1">
    <citation type="submission" date="2018-03" db="EMBL/GenBank/DDBJ databases">
        <title>Genome sequence of Clostridium vincentii DSM 10228.</title>
        <authorList>
            <person name="Poehlein A."/>
            <person name="Daniel R."/>
        </authorList>
    </citation>
    <scope>NUCLEOTIDE SEQUENCE [LARGE SCALE GENOMIC DNA]</scope>
    <source>
        <strain evidence="12 13">DSM 10228</strain>
    </source>
</reference>
<gene>
    <name evidence="12" type="primary">mutS_3</name>
    <name evidence="7" type="synonym">mutS</name>
    <name evidence="12" type="ORF">CLVI_25720</name>
</gene>
<evidence type="ECO:0000256" key="5">
    <source>
        <dbReference type="ARBA" id="ARBA00023125"/>
    </source>
</evidence>
<dbReference type="GO" id="GO:0140664">
    <property type="term" value="F:ATP-dependent DNA damage sensor activity"/>
    <property type="evidence" value="ECO:0007669"/>
    <property type="project" value="InterPro"/>
</dbReference>
<dbReference type="Gene3D" id="3.30.420.110">
    <property type="entry name" value="MutS, connector domain"/>
    <property type="match status" value="1"/>
</dbReference>
<dbReference type="SUPFAM" id="SSF48334">
    <property type="entry name" value="DNA repair protein MutS, domain III"/>
    <property type="match status" value="1"/>
</dbReference>
<dbReference type="InterPro" id="IPR007861">
    <property type="entry name" value="DNA_mismatch_repair_MutS_clamp"/>
</dbReference>
<dbReference type="SUPFAM" id="SSF53150">
    <property type="entry name" value="DNA repair protein MutS, domain II"/>
    <property type="match status" value="1"/>
</dbReference>
<dbReference type="InterPro" id="IPR017261">
    <property type="entry name" value="DNA_mismatch_repair_MutS/MSH"/>
</dbReference>
<dbReference type="InterPro" id="IPR036187">
    <property type="entry name" value="DNA_mismatch_repair_MutS_sf"/>
</dbReference>
<dbReference type="PANTHER" id="PTHR11361:SF34">
    <property type="entry name" value="DNA MISMATCH REPAIR PROTEIN MSH1, MITOCHONDRIAL"/>
    <property type="match status" value="1"/>
</dbReference>
<dbReference type="OrthoDB" id="9802448at2"/>
<dbReference type="RefSeq" id="WP_106060493.1">
    <property type="nucleotide sequence ID" value="NZ_PVXQ01000031.1"/>
</dbReference>
<dbReference type="InterPro" id="IPR005748">
    <property type="entry name" value="DNA_mismatch_repair_MutS"/>
</dbReference>
<dbReference type="HAMAP" id="MF_00096">
    <property type="entry name" value="MutS"/>
    <property type="match status" value="1"/>
</dbReference>
<dbReference type="EMBL" id="PVXQ01000031">
    <property type="protein sequence ID" value="PRR81339.1"/>
    <property type="molecule type" value="Genomic_DNA"/>
</dbReference>
<evidence type="ECO:0000313" key="13">
    <source>
        <dbReference type="Proteomes" id="UP000239471"/>
    </source>
</evidence>
<dbReference type="AlphaFoldDB" id="A0A2T0BBR5"/>
<dbReference type="InterPro" id="IPR036678">
    <property type="entry name" value="MutS_con_dom_sf"/>
</dbReference>
<dbReference type="Pfam" id="PF05188">
    <property type="entry name" value="MutS_II"/>
    <property type="match status" value="1"/>
</dbReference>
<evidence type="ECO:0000256" key="9">
    <source>
        <dbReference type="RuleBase" id="RU003756"/>
    </source>
</evidence>
<keyword evidence="3 7" id="KW-0227">DNA damage</keyword>
<evidence type="ECO:0000256" key="10">
    <source>
        <dbReference type="SAM" id="Coils"/>
    </source>
</evidence>
<dbReference type="InterPro" id="IPR016151">
    <property type="entry name" value="DNA_mismatch_repair_MutS_N"/>
</dbReference>
<sequence>MALTPMMIQYFDIKEKYKDCILFYRLGDFYEMFFEDAKTASKELELVLTGRDCGLDAKAPMCGIPYHAAANYISRLIAKGYKVAICEQIENPSAAKGIVKRDVIKVITPGTYIDKNTTLENSNIYLVCIYEDGNKIGIASTDISTGEFKTTSFTNIKTTLLDELSKIAPKEILIAEGTSKELVKEIDEILNLYVTERNFSEFTISDKELIEQFSDAEVNSLDETCKKASKVLLKYINETQKISLPNINFLEHYDIINYMTIDSNSRRNLELTESIRDKGKKGSLLWVMDKTCTSMGGRSLRRWIDEPLIIKSEIDKRLNGVEELYNNLSLNEDIRSALKEIYDMERIVGKISSVNVNGKDMVSLRSSLEKIPSIKESLKEASSNLLKEYYNDLDELIDIKDLLKASILADPSIALKEGNIINDGYNEEVDTLRQAKLHGKEWIASLENSEREFTGIRSLKVGYNRVFGYYIEISKSNYSSIPEGRYIRKQTLSNAERYITQELKEMEEKILGAEEKLINLEYELFQSIRKIVEDQISRLKQSARIIGNLDSLSALAQIALENDYVKPSINEEGFIDIKDGRHPVVEKVIGLGEFVSNDSLINQEDNQLLLITGPNMAGKSTYMRQVALITLMAQVGSFVPAKSANISVCDKIFTRIGASDDLAGGKSTFMVEMWEVSNILKNATNKSFVLLDEVGRGTSTYDGLSIAWAVIEYITHNKNLKCKTLFATHYHELTKLEDSIKGVKNYSVAVKEIDDKVVFLRKIVEGGADQSYGIEVAKLAGLPQELINRAKEILASLEGDTKPYIEKTKDTIETAQVKIQVEDSMQLDFTYMEKESLLGDLANCDVLNMTPMDAMNALFKYIGEAKKLK</sequence>
<dbReference type="Gene3D" id="3.40.1170.10">
    <property type="entry name" value="DNA repair protein MutS, domain I"/>
    <property type="match status" value="1"/>
</dbReference>
<evidence type="ECO:0000256" key="6">
    <source>
        <dbReference type="ARBA" id="ARBA00023204"/>
    </source>
</evidence>
<comment type="similarity">
    <text evidence="1 7 9">Belongs to the DNA mismatch repair MutS family.</text>
</comment>
<protein>
    <recommendedName>
        <fullName evidence="7 8">DNA mismatch repair protein MutS</fullName>
    </recommendedName>
</protein>
<dbReference type="FunFam" id="3.40.50.300:FF:001579">
    <property type="entry name" value="DNA mismatch repair protein MutS"/>
    <property type="match status" value="1"/>
</dbReference>
<dbReference type="InterPro" id="IPR007860">
    <property type="entry name" value="DNA_mmatch_repair_MutS_con_dom"/>
</dbReference>
<dbReference type="SMART" id="SM00534">
    <property type="entry name" value="MUTSac"/>
    <property type="match status" value="1"/>
</dbReference>
<keyword evidence="2 7" id="KW-0547">Nucleotide-binding</keyword>
<dbReference type="CDD" id="cd03284">
    <property type="entry name" value="ABC_MutS1"/>
    <property type="match status" value="1"/>
</dbReference>
<accession>A0A2T0BBR5</accession>
<comment type="caution">
    <text evidence="12">The sequence shown here is derived from an EMBL/GenBank/DDBJ whole genome shotgun (WGS) entry which is preliminary data.</text>
</comment>
<feature type="domain" description="DNA mismatch repair proteins mutS family" evidence="11">
    <location>
        <begin position="687"/>
        <end position="703"/>
    </location>
</feature>
<dbReference type="InterPro" id="IPR027417">
    <property type="entry name" value="P-loop_NTPase"/>
</dbReference>
<keyword evidence="5 7" id="KW-0238">DNA-binding</keyword>
<dbReference type="Pfam" id="PF05192">
    <property type="entry name" value="MutS_III"/>
    <property type="match status" value="1"/>
</dbReference>
<dbReference type="SUPFAM" id="SSF52540">
    <property type="entry name" value="P-loop containing nucleoside triphosphate hydrolases"/>
    <property type="match status" value="1"/>
</dbReference>
<feature type="coiled-coil region" evidence="10">
    <location>
        <begin position="496"/>
        <end position="523"/>
    </location>
</feature>
<dbReference type="PIRSF" id="PIRSF037677">
    <property type="entry name" value="DNA_mis_repair_Msh6"/>
    <property type="match status" value="1"/>
</dbReference>
<dbReference type="FunFam" id="1.10.1420.10:FF:000007">
    <property type="entry name" value="DNA mismatch repair protein MutS"/>
    <property type="match status" value="1"/>
</dbReference>
<keyword evidence="13" id="KW-1185">Reference proteome</keyword>
<evidence type="ECO:0000256" key="2">
    <source>
        <dbReference type="ARBA" id="ARBA00022741"/>
    </source>
</evidence>
<dbReference type="Proteomes" id="UP000239471">
    <property type="component" value="Unassembled WGS sequence"/>
</dbReference>
<proteinExistence type="inferred from homology"/>
<keyword evidence="4 7" id="KW-0067">ATP-binding</keyword>
<dbReference type="GO" id="GO:0006298">
    <property type="term" value="P:mismatch repair"/>
    <property type="evidence" value="ECO:0007669"/>
    <property type="project" value="UniProtKB-UniRule"/>
</dbReference>
<dbReference type="GO" id="GO:0003684">
    <property type="term" value="F:damaged DNA binding"/>
    <property type="evidence" value="ECO:0007669"/>
    <property type="project" value="UniProtKB-UniRule"/>
</dbReference>
<dbReference type="FunFam" id="3.40.1170.10:FF:000001">
    <property type="entry name" value="DNA mismatch repair protein MutS"/>
    <property type="match status" value="1"/>
</dbReference>
<evidence type="ECO:0000259" key="11">
    <source>
        <dbReference type="PROSITE" id="PS00486"/>
    </source>
</evidence>
<name>A0A2T0BBR5_9CLOT</name>
<dbReference type="Pfam" id="PF01624">
    <property type="entry name" value="MutS_I"/>
    <property type="match status" value="1"/>
</dbReference>
<dbReference type="InterPro" id="IPR045076">
    <property type="entry name" value="MutS"/>
</dbReference>
<dbReference type="NCBIfam" id="NF003810">
    <property type="entry name" value="PRK05399.1"/>
    <property type="match status" value="1"/>
</dbReference>
<evidence type="ECO:0000256" key="1">
    <source>
        <dbReference type="ARBA" id="ARBA00006271"/>
    </source>
</evidence>
<evidence type="ECO:0000313" key="12">
    <source>
        <dbReference type="EMBL" id="PRR81339.1"/>
    </source>
</evidence>
<evidence type="ECO:0000256" key="4">
    <source>
        <dbReference type="ARBA" id="ARBA00022840"/>
    </source>
</evidence>